<dbReference type="GeneID" id="116286583"/>
<evidence type="ECO:0000313" key="8">
    <source>
        <dbReference type="RefSeq" id="XP_031549001.1"/>
    </source>
</evidence>
<feature type="domain" description="RRM" evidence="6">
    <location>
        <begin position="111"/>
        <end position="188"/>
    </location>
</feature>
<dbReference type="GO" id="GO:0005737">
    <property type="term" value="C:cytoplasm"/>
    <property type="evidence" value="ECO:0007669"/>
    <property type="project" value="UniProtKB-SubCell"/>
</dbReference>
<dbReference type="Gene3D" id="3.30.70.330">
    <property type="match status" value="2"/>
</dbReference>
<evidence type="ECO:0000256" key="4">
    <source>
        <dbReference type="ARBA" id="ARBA00022884"/>
    </source>
</evidence>
<evidence type="ECO:0000259" key="6">
    <source>
        <dbReference type="PROSITE" id="PS50102"/>
    </source>
</evidence>
<proteinExistence type="predicted"/>
<accession>A0A6P8H0W0</accession>
<dbReference type="InterPro" id="IPR012677">
    <property type="entry name" value="Nucleotide-bd_a/b_plait_sf"/>
</dbReference>
<dbReference type="PANTHER" id="PTHR48032">
    <property type="entry name" value="RNA-BINDING PROTEIN MUSASHI HOMOLOG RBP6"/>
    <property type="match status" value="1"/>
</dbReference>
<dbReference type="PANTHER" id="PTHR48032:SF18">
    <property type="entry name" value="RRM DOMAIN-CONTAINING PROTEIN"/>
    <property type="match status" value="1"/>
</dbReference>
<dbReference type="KEGG" id="aten:116286583"/>
<comment type="subcellular location">
    <subcellularLocation>
        <location evidence="1">Cytoplasm</location>
    </subcellularLocation>
</comment>
<feature type="domain" description="RRM" evidence="6">
    <location>
        <begin position="13"/>
        <end position="104"/>
    </location>
</feature>
<keyword evidence="7" id="KW-1185">Reference proteome</keyword>
<sequence>MPIRGSGKGDDIGKIFVGGLGPNTSKESLQDYFEKFGQVTDCVLMTDPINKHSRGFGFVTFSDPSTVQKVVNTPVHQLDGKNIDPKPAVPRGPGQALQTGVAQQKVNNNELKVFIGGIAIGTTEEDIKQYFSGFAEVKNVQLIAEKGTKKPRGFGFVTFDTKEAVNKAVDMHYHQINGKMVEVKIAEHRMGQPKMPFGGQANPLATPVHGMPGAMGRGQFGQQYGMQSAYPQQAGVGRGGYNANAGYGAYGAVGAGANYGYGAPQTPQGYGAAGMPMGGAPASGAGYTPAAYGAAPQMPGYGVGAGREPAAPAYGATPGPGAGVPAHGEAPAGGDYSAYSAYGLGNYQQQDSQYGPARGSFGSEAAYSAYPAGDSYASAGGPAGYGAGGSAGESFGRGGGAARGFHPYGR</sequence>
<evidence type="ECO:0000313" key="7">
    <source>
        <dbReference type="Proteomes" id="UP000515163"/>
    </source>
</evidence>
<dbReference type="InterPro" id="IPR000504">
    <property type="entry name" value="RRM_dom"/>
</dbReference>
<keyword evidence="4 5" id="KW-0694">RNA-binding</keyword>
<dbReference type="SMART" id="SM00360">
    <property type="entry name" value="RRM"/>
    <property type="match status" value="2"/>
</dbReference>
<dbReference type="GO" id="GO:0006417">
    <property type="term" value="P:regulation of translation"/>
    <property type="evidence" value="ECO:0007669"/>
    <property type="project" value="TreeGrafter"/>
</dbReference>
<evidence type="ECO:0000256" key="1">
    <source>
        <dbReference type="ARBA" id="ARBA00004496"/>
    </source>
</evidence>
<dbReference type="AlphaFoldDB" id="A0A6P8H0W0"/>
<keyword evidence="3" id="KW-0677">Repeat</keyword>
<evidence type="ECO:0000256" key="2">
    <source>
        <dbReference type="ARBA" id="ARBA00022490"/>
    </source>
</evidence>
<dbReference type="Proteomes" id="UP000515163">
    <property type="component" value="Unplaced"/>
</dbReference>
<dbReference type="SUPFAM" id="SSF54928">
    <property type="entry name" value="RNA-binding domain, RBD"/>
    <property type="match status" value="2"/>
</dbReference>
<dbReference type="InParanoid" id="A0A6P8H0W0"/>
<evidence type="ECO:0000256" key="3">
    <source>
        <dbReference type="ARBA" id="ARBA00022737"/>
    </source>
</evidence>
<dbReference type="FunFam" id="3.30.70.330:FF:000025">
    <property type="entry name" value="RNA-binding protein Musashi homolog 2 isoform X1"/>
    <property type="match status" value="1"/>
</dbReference>
<dbReference type="CDD" id="cd12325">
    <property type="entry name" value="RRM1_hnRNPA_hnRNPD_like"/>
    <property type="match status" value="1"/>
</dbReference>
<evidence type="ECO:0000256" key="5">
    <source>
        <dbReference type="PROSITE-ProRule" id="PRU00176"/>
    </source>
</evidence>
<keyword evidence="2" id="KW-0963">Cytoplasm</keyword>
<dbReference type="Pfam" id="PF00076">
    <property type="entry name" value="RRM_1"/>
    <property type="match status" value="2"/>
</dbReference>
<reference evidence="8" key="1">
    <citation type="submission" date="2025-08" db="UniProtKB">
        <authorList>
            <consortium name="RefSeq"/>
        </authorList>
    </citation>
    <scope>IDENTIFICATION</scope>
    <source>
        <tissue evidence="8">Tentacle</tissue>
    </source>
</reference>
<dbReference type="InterPro" id="IPR035979">
    <property type="entry name" value="RBD_domain_sf"/>
</dbReference>
<protein>
    <submittedName>
        <fullName evidence="8">Heterogeneous nuclear ribonucleoproteins A2/B1-like</fullName>
    </submittedName>
</protein>
<name>A0A6P8H0W0_ACTTE</name>
<dbReference type="OrthoDB" id="1875751at2759"/>
<dbReference type="GO" id="GO:0003729">
    <property type="term" value="F:mRNA binding"/>
    <property type="evidence" value="ECO:0007669"/>
    <property type="project" value="TreeGrafter"/>
</dbReference>
<dbReference type="PROSITE" id="PS50102">
    <property type="entry name" value="RRM"/>
    <property type="match status" value="2"/>
</dbReference>
<dbReference type="RefSeq" id="XP_031549001.1">
    <property type="nucleotide sequence ID" value="XM_031693141.1"/>
</dbReference>
<organism evidence="7 8">
    <name type="scientific">Actinia tenebrosa</name>
    <name type="common">Australian red waratah sea anemone</name>
    <dbReference type="NCBI Taxonomy" id="6105"/>
    <lineage>
        <taxon>Eukaryota</taxon>
        <taxon>Metazoa</taxon>
        <taxon>Cnidaria</taxon>
        <taxon>Anthozoa</taxon>
        <taxon>Hexacorallia</taxon>
        <taxon>Actiniaria</taxon>
        <taxon>Actiniidae</taxon>
        <taxon>Actinia</taxon>
    </lineage>
</organism>
<gene>
    <name evidence="8" type="primary">LOC116286583</name>
</gene>